<dbReference type="Gene3D" id="3.40.50.12780">
    <property type="entry name" value="N-terminal domain of ligase-like"/>
    <property type="match status" value="1"/>
</dbReference>
<dbReference type="GeneID" id="34517791"/>
<dbReference type="EMBL" id="HG793125">
    <property type="protein sequence ID" value="CDK24386.1"/>
    <property type="molecule type" value="Genomic_DNA"/>
</dbReference>
<sequence>MFWKVVITGFLGVLLWLYFVPLYADIDPLALDEQASVSATRPSPRESAVYRSVDVPHGLPLTTGLRLLRHGSRYTTTDGNLQDCWDLHKEAGKAVIVGGEKIARGELAERVESLVSGLKMLTSFHWLGVFDCELDVCSLSVQLAGLFTGDFGLFQISDPAGLTQYAASQESEKRDVDLVFVRGKDTKNLLSLLDLGIFATVVVLDDFIDEDIANAFPVKFVKLSELSELTAGKKTAYTAPDLTSSKTYFKQCLRIQKDDRVFEFTHGNFVSIVASQLYSLPAGHSWKPEDKVLIVVDHAEFGHYLAKLAMCFVVGCETAIVTSAGIDLDTQIRRLAPSIVHASDAVWSSNSTVPIAFYDVILNNVAESWFSTGSCTQLADWRRQFKQLRLVYSAGTPGSERLNHNAVQAKYGVRLIQELVVPGILGPVLKTNFYDYRVVGTNVHRRGVPANCLEVKVIDHGRRLADKREGKLHVRGFNIGKSISGVSETVSSPADSGEPGWMPLDVVGKFGTDGCFYEYV</sequence>
<dbReference type="STRING" id="1382522.W6MFK6"/>
<reference evidence="1" key="2">
    <citation type="submission" date="2014-02" db="EMBL/GenBank/DDBJ databases">
        <title>Complete DNA sequence of /Kuraishia capsulata/ illustrates novel genomic features among budding yeasts (/Saccharomycotina/).</title>
        <authorList>
            <person name="Morales L."/>
            <person name="Noel B."/>
            <person name="Porcel B."/>
            <person name="Marcet-Houben M."/>
            <person name="Hullo M-F."/>
            <person name="Sacerdot C."/>
            <person name="Tekaia F."/>
            <person name="Leh-Louis V."/>
            <person name="Despons L."/>
            <person name="Khanna V."/>
            <person name="Aury J-M."/>
            <person name="Barbe V."/>
            <person name="Couloux A."/>
            <person name="Labadie K."/>
            <person name="Pelletier E."/>
            <person name="Souciet J-L."/>
            <person name="Boekhout T."/>
            <person name="Gabaldon T."/>
            <person name="Wincker P."/>
            <person name="Dujon B."/>
        </authorList>
    </citation>
    <scope>NUCLEOTIDE SEQUENCE</scope>
    <source>
        <strain evidence="1">CBS 1993</strain>
    </source>
</reference>
<dbReference type="InterPro" id="IPR042099">
    <property type="entry name" value="ANL_N_sf"/>
</dbReference>
<dbReference type="AlphaFoldDB" id="W6MFK6"/>
<protein>
    <submittedName>
        <fullName evidence="1">Uncharacterized protein</fullName>
    </submittedName>
</protein>
<gene>
    <name evidence="1" type="ORF">KUCA_T00000348001</name>
</gene>
<evidence type="ECO:0000313" key="1">
    <source>
        <dbReference type="EMBL" id="CDK24386.1"/>
    </source>
</evidence>
<proteinExistence type="predicted"/>
<organism evidence="1 2">
    <name type="scientific">Kuraishia capsulata CBS 1993</name>
    <dbReference type="NCBI Taxonomy" id="1382522"/>
    <lineage>
        <taxon>Eukaryota</taxon>
        <taxon>Fungi</taxon>
        <taxon>Dikarya</taxon>
        <taxon>Ascomycota</taxon>
        <taxon>Saccharomycotina</taxon>
        <taxon>Pichiomycetes</taxon>
        <taxon>Pichiales</taxon>
        <taxon>Pichiaceae</taxon>
        <taxon>Kuraishia</taxon>
    </lineage>
</organism>
<accession>W6MFK6</accession>
<dbReference type="Proteomes" id="UP000019384">
    <property type="component" value="Unassembled WGS sequence"/>
</dbReference>
<reference evidence="1" key="1">
    <citation type="submission" date="2013-12" db="EMBL/GenBank/DDBJ databases">
        <authorList>
            <person name="Genoscope - CEA"/>
        </authorList>
    </citation>
    <scope>NUCLEOTIDE SEQUENCE</scope>
    <source>
        <strain evidence="1">CBS 1993</strain>
    </source>
</reference>
<dbReference type="RefSeq" id="XP_022456403.1">
    <property type="nucleotide sequence ID" value="XM_022604879.1"/>
</dbReference>
<dbReference type="HOGENOM" id="CLU_042082_0_0_1"/>
<evidence type="ECO:0000313" key="2">
    <source>
        <dbReference type="Proteomes" id="UP000019384"/>
    </source>
</evidence>
<dbReference type="OrthoDB" id="4138492at2759"/>
<name>W6MFK6_9ASCO</name>
<keyword evidence="2" id="KW-1185">Reference proteome</keyword>